<name>A0AAN4YI47_ASPOZ</name>
<gene>
    <name evidence="1" type="ORF">Aory04_000670200</name>
</gene>
<dbReference type="Proteomes" id="UP001165205">
    <property type="component" value="Unassembled WGS sequence"/>
</dbReference>
<evidence type="ECO:0000313" key="1">
    <source>
        <dbReference type="EMBL" id="GMG30675.1"/>
    </source>
</evidence>
<dbReference type="AlphaFoldDB" id="A0AAN4YI47"/>
<proteinExistence type="predicted"/>
<organism evidence="1 2">
    <name type="scientific">Aspergillus oryzae</name>
    <name type="common">Yellow koji mold</name>
    <dbReference type="NCBI Taxonomy" id="5062"/>
    <lineage>
        <taxon>Eukaryota</taxon>
        <taxon>Fungi</taxon>
        <taxon>Dikarya</taxon>
        <taxon>Ascomycota</taxon>
        <taxon>Pezizomycotina</taxon>
        <taxon>Eurotiomycetes</taxon>
        <taxon>Eurotiomycetidae</taxon>
        <taxon>Eurotiales</taxon>
        <taxon>Aspergillaceae</taxon>
        <taxon>Aspergillus</taxon>
        <taxon>Aspergillus subgen. Circumdati</taxon>
    </lineage>
</organism>
<comment type="caution">
    <text evidence="1">The sequence shown here is derived from an EMBL/GenBank/DDBJ whole genome shotgun (WGS) entry which is preliminary data.</text>
</comment>
<accession>A0AAN4YI47</accession>
<protein>
    <submittedName>
        <fullName evidence="1">Unnamed protein product</fullName>
    </submittedName>
</protein>
<reference evidence="1" key="1">
    <citation type="submission" date="2023-04" db="EMBL/GenBank/DDBJ databases">
        <title>Aspergillus oryzae NBRC 4228.</title>
        <authorList>
            <person name="Ichikawa N."/>
            <person name="Sato H."/>
            <person name="Tonouchi N."/>
        </authorList>
    </citation>
    <scope>NUCLEOTIDE SEQUENCE</scope>
    <source>
        <strain evidence="1">NBRC 4228</strain>
    </source>
</reference>
<dbReference type="EMBL" id="BSYA01000074">
    <property type="protein sequence ID" value="GMG30675.1"/>
    <property type="molecule type" value="Genomic_DNA"/>
</dbReference>
<evidence type="ECO:0000313" key="2">
    <source>
        <dbReference type="Proteomes" id="UP001165205"/>
    </source>
</evidence>
<sequence length="123" mass="14107">MASTQNSTIFEAASRCWNHFSELLDLHNNDTVKLQLFEELRGRFSIWGSYIGVFAPPLSSLDARLDPHPDLKDMVLELLDMVTRNILWGDCRLRCLIVGFDLTCDYNDSREGIDADNRESLIK</sequence>